<proteinExistence type="inferred from homology"/>
<dbReference type="GO" id="GO:0005507">
    <property type="term" value="F:copper ion binding"/>
    <property type="evidence" value="ECO:0007669"/>
    <property type="project" value="TreeGrafter"/>
</dbReference>
<comment type="similarity">
    <text evidence="2">Belongs to the purine nucleoside phosphorylase YfiH/LACC1 family.</text>
</comment>
<dbReference type="CDD" id="cd16833">
    <property type="entry name" value="YfiH"/>
    <property type="match status" value="1"/>
</dbReference>
<reference evidence="10 11" key="1">
    <citation type="journal article" date="2015" name="Microbiome">
        <title>Genomic resolution of linkages in carbon, nitrogen, and sulfur cycling among widespread estuary sediment bacteria.</title>
        <authorList>
            <person name="Baker B.J."/>
            <person name="Lazar C.S."/>
            <person name="Teske A.P."/>
            <person name="Dick G.J."/>
        </authorList>
    </citation>
    <scope>NUCLEOTIDE SEQUENCE [LARGE SCALE GENOMIC DNA]</scope>
    <source>
        <strain evidence="10">DG_78</strain>
    </source>
</reference>
<keyword evidence="5" id="KW-0378">Hydrolase</keyword>
<comment type="catalytic activity">
    <reaction evidence="9">
        <text>S-methyl-5'-thioadenosine + phosphate = 5-(methylsulfanyl)-alpha-D-ribose 1-phosphate + adenine</text>
        <dbReference type="Rhea" id="RHEA:11852"/>
        <dbReference type="ChEBI" id="CHEBI:16708"/>
        <dbReference type="ChEBI" id="CHEBI:17509"/>
        <dbReference type="ChEBI" id="CHEBI:43474"/>
        <dbReference type="ChEBI" id="CHEBI:58533"/>
        <dbReference type="EC" id="2.4.2.28"/>
    </reaction>
    <physiologicalReaction direction="left-to-right" evidence="9">
        <dbReference type="Rhea" id="RHEA:11853"/>
    </physiologicalReaction>
</comment>
<protein>
    <recommendedName>
        <fullName evidence="12">Purine nucleoside phosphorylase</fullName>
    </recommendedName>
</protein>
<evidence type="ECO:0000256" key="3">
    <source>
        <dbReference type="ARBA" id="ARBA00022679"/>
    </source>
</evidence>
<dbReference type="GO" id="GO:0016787">
    <property type="term" value="F:hydrolase activity"/>
    <property type="evidence" value="ECO:0007669"/>
    <property type="project" value="UniProtKB-KW"/>
</dbReference>
<gene>
    <name evidence="10" type="ORF">AMJ52_08325</name>
</gene>
<dbReference type="Proteomes" id="UP000051012">
    <property type="component" value="Unassembled WGS sequence"/>
</dbReference>
<comment type="caution">
    <text evidence="10">The sequence shown here is derived from an EMBL/GenBank/DDBJ whole genome shotgun (WGS) entry which is preliminary data.</text>
</comment>
<dbReference type="InterPro" id="IPR038371">
    <property type="entry name" value="Cu_polyphenol_OxRdtase_sf"/>
</dbReference>
<organism evidence="10 11">
    <name type="scientific">candidate division TA06 bacterium DG_78</name>
    <dbReference type="NCBI Taxonomy" id="1703772"/>
    <lineage>
        <taxon>Bacteria</taxon>
        <taxon>Bacteria division TA06</taxon>
    </lineage>
</organism>
<evidence type="ECO:0008006" key="12">
    <source>
        <dbReference type="Google" id="ProtNLM"/>
    </source>
</evidence>
<evidence type="ECO:0000256" key="2">
    <source>
        <dbReference type="ARBA" id="ARBA00007353"/>
    </source>
</evidence>
<evidence type="ECO:0000256" key="6">
    <source>
        <dbReference type="ARBA" id="ARBA00022833"/>
    </source>
</evidence>
<dbReference type="GO" id="GO:0017061">
    <property type="term" value="F:S-methyl-5-thioadenosine phosphorylase activity"/>
    <property type="evidence" value="ECO:0007669"/>
    <property type="project" value="UniProtKB-EC"/>
</dbReference>
<comment type="catalytic activity">
    <reaction evidence="1">
        <text>inosine + phosphate = alpha-D-ribose 1-phosphate + hypoxanthine</text>
        <dbReference type="Rhea" id="RHEA:27646"/>
        <dbReference type="ChEBI" id="CHEBI:17368"/>
        <dbReference type="ChEBI" id="CHEBI:17596"/>
        <dbReference type="ChEBI" id="CHEBI:43474"/>
        <dbReference type="ChEBI" id="CHEBI:57720"/>
        <dbReference type="EC" id="2.4.2.1"/>
    </reaction>
    <physiologicalReaction direction="left-to-right" evidence="1">
        <dbReference type="Rhea" id="RHEA:27647"/>
    </physiologicalReaction>
</comment>
<comment type="catalytic activity">
    <reaction evidence="7">
        <text>adenosine + H2O + H(+) = inosine + NH4(+)</text>
        <dbReference type="Rhea" id="RHEA:24408"/>
        <dbReference type="ChEBI" id="CHEBI:15377"/>
        <dbReference type="ChEBI" id="CHEBI:15378"/>
        <dbReference type="ChEBI" id="CHEBI:16335"/>
        <dbReference type="ChEBI" id="CHEBI:17596"/>
        <dbReference type="ChEBI" id="CHEBI:28938"/>
        <dbReference type="EC" id="3.5.4.4"/>
    </reaction>
    <physiologicalReaction direction="left-to-right" evidence="7">
        <dbReference type="Rhea" id="RHEA:24409"/>
    </physiologicalReaction>
</comment>
<evidence type="ECO:0000313" key="11">
    <source>
        <dbReference type="Proteomes" id="UP000051012"/>
    </source>
</evidence>
<dbReference type="PATRIC" id="fig|1703772.3.peg.575"/>
<evidence type="ECO:0000256" key="1">
    <source>
        <dbReference type="ARBA" id="ARBA00000553"/>
    </source>
</evidence>
<dbReference type="EMBL" id="LJNI01000119">
    <property type="protein sequence ID" value="KPJ71731.1"/>
    <property type="molecule type" value="Genomic_DNA"/>
</dbReference>
<dbReference type="PANTHER" id="PTHR30616:SF2">
    <property type="entry name" value="PURINE NUCLEOSIDE PHOSPHORYLASE LACC1"/>
    <property type="match status" value="1"/>
</dbReference>
<dbReference type="InterPro" id="IPR011324">
    <property type="entry name" value="Cytotoxic_necrot_fac-like_cat"/>
</dbReference>
<dbReference type="Pfam" id="PF02578">
    <property type="entry name" value="Cu-oxidase_4"/>
    <property type="match status" value="1"/>
</dbReference>
<evidence type="ECO:0000256" key="7">
    <source>
        <dbReference type="ARBA" id="ARBA00047989"/>
    </source>
</evidence>
<dbReference type="Gene3D" id="3.60.140.10">
    <property type="entry name" value="CNF1/YfiH-like putative cysteine hydrolases"/>
    <property type="match status" value="1"/>
</dbReference>
<evidence type="ECO:0000313" key="10">
    <source>
        <dbReference type="EMBL" id="KPJ71731.1"/>
    </source>
</evidence>
<keyword evidence="6" id="KW-0862">Zinc</keyword>
<dbReference type="AlphaFoldDB" id="A0A0S7YB45"/>
<evidence type="ECO:0000256" key="4">
    <source>
        <dbReference type="ARBA" id="ARBA00022723"/>
    </source>
</evidence>
<evidence type="ECO:0000256" key="9">
    <source>
        <dbReference type="ARBA" id="ARBA00049893"/>
    </source>
</evidence>
<name>A0A0S7YB45_UNCT6</name>
<keyword evidence="4" id="KW-0479">Metal-binding</keyword>
<sequence>MGWTLVTEKEIRYFQFKWENHYALYTIKNNETKIIKKMKPIFLKQTHSNVIVDIDSSNSTTGDGLLTRKKDYTLGVTVADCLPVYLFSKKKMCIIHCGWRGIIEGIAKQAARVMGNYQYVLGASIGPCCYVIMRDVAELFEQNYQNAIVIRGNQYHLDLKAAVIEDLDIKNLIGSLALCTHCHSDLFYSYRRGDRKERNYALIHFHDKMLT</sequence>
<dbReference type="InterPro" id="IPR003730">
    <property type="entry name" value="Cu_polyphenol_OxRdtase"/>
</dbReference>
<dbReference type="PANTHER" id="PTHR30616">
    <property type="entry name" value="UNCHARACTERIZED PROTEIN YFIH"/>
    <property type="match status" value="1"/>
</dbReference>
<keyword evidence="3" id="KW-0808">Transferase</keyword>
<evidence type="ECO:0000256" key="8">
    <source>
        <dbReference type="ARBA" id="ARBA00048968"/>
    </source>
</evidence>
<evidence type="ECO:0000256" key="5">
    <source>
        <dbReference type="ARBA" id="ARBA00022801"/>
    </source>
</evidence>
<dbReference type="SUPFAM" id="SSF64438">
    <property type="entry name" value="CNF1/YfiH-like putative cysteine hydrolases"/>
    <property type="match status" value="1"/>
</dbReference>
<accession>A0A0S7YB45</accession>
<comment type="catalytic activity">
    <reaction evidence="8">
        <text>adenosine + phosphate = alpha-D-ribose 1-phosphate + adenine</text>
        <dbReference type="Rhea" id="RHEA:27642"/>
        <dbReference type="ChEBI" id="CHEBI:16335"/>
        <dbReference type="ChEBI" id="CHEBI:16708"/>
        <dbReference type="ChEBI" id="CHEBI:43474"/>
        <dbReference type="ChEBI" id="CHEBI:57720"/>
        <dbReference type="EC" id="2.4.2.1"/>
    </reaction>
    <physiologicalReaction direction="left-to-right" evidence="8">
        <dbReference type="Rhea" id="RHEA:27643"/>
    </physiologicalReaction>
</comment>